<keyword evidence="2" id="KW-0969">Cilium</keyword>
<organism evidence="2 3">
    <name type="scientific">Brenneria goodwinii</name>
    <dbReference type="NCBI Taxonomy" id="1109412"/>
    <lineage>
        <taxon>Bacteria</taxon>
        <taxon>Pseudomonadati</taxon>
        <taxon>Pseudomonadota</taxon>
        <taxon>Gammaproteobacteria</taxon>
        <taxon>Enterobacterales</taxon>
        <taxon>Pectobacteriaceae</taxon>
        <taxon>Brenneria</taxon>
    </lineage>
</organism>
<dbReference type="RefSeq" id="WP_048639331.1">
    <property type="nucleotide sequence ID" value="NZ_CGIG01000001.1"/>
</dbReference>
<keyword evidence="2" id="KW-0966">Cell projection</keyword>
<dbReference type="Pfam" id="PF06366">
    <property type="entry name" value="FlhE"/>
    <property type="match status" value="1"/>
</dbReference>
<dbReference type="Proteomes" id="UP000044377">
    <property type="component" value="Unassembled WGS sequence"/>
</dbReference>
<proteinExistence type="predicted"/>
<sequence>MIKPCALLLLLATQTAQAVDGSWDGEGANLVISQRGIAKASPVMRAKGNTPPGHVITSVYWRYKLQTTPPRGLQVALCSAGLCVPLEGGSGSTRALQGVDAGNPLYLLYHLPGKGPIKPPVRVLTYQLLVNYSQRQ</sequence>
<dbReference type="STRING" id="1109412.BN1221_04686c"/>
<protein>
    <submittedName>
        <fullName evidence="2">Flagellar protein FlhE</fullName>
    </submittedName>
</protein>
<evidence type="ECO:0000256" key="1">
    <source>
        <dbReference type="SAM" id="SignalP"/>
    </source>
</evidence>
<feature type="signal peptide" evidence="1">
    <location>
        <begin position="1"/>
        <end position="18"/>
    </location>
</feature>
<keyword evidence="3" id="KW-1185">Reference proteome</keyword>
<evidence type="ECO:0000313" key="3">
    <source>
        <dbReference type="Proteomes" id="UP000044377"/>
    </source>
</evidence>
<reference evidence="3" key="1">
    <citation type="submission" date="2015-01" db="EMBL/GenBank/DDBJ databases">
        <authorList>
            <person name="Paterson Steve"/>
        </authorList>
    </citation>
    <scope>NUCLEOTIDE SEQUENCE [LARGE SCALE GENOMIC DNA]</scope>
    <source>
        <strain evidence="3">OBR1</strain>
    </source>
</reference>
<feature type="chain" id="PRO_5005194292" evidence="1">
    <location>
        <begin position="19"/>
        <end position="136"/>
    </location>
</feature>
<evidence type="ECO:0000313" key="2">
    <source>
        <dbReference type="EMBL" id="CPR21095.1"/>
    </source>
</evidence>
<keyword evidence="1" id="KW-0732">Signal</keyword>
<gene>
    <name evidence="2" type="ORF">BN1221_04686c</name>
</gene>
<dbReference type="OrthoDB" id="6521367at2"/>
<dbReference type="AlphaFoldDB" id="A0A0G4K257"/>
<keyword evidence="2" id="KW-0282">Flagellum</keyword>
<dbReference type="EMBL" id="CGIG01000001">
    <property type="protein sequence ID" value="CPR21095.1"/>
    <property type="molecule type" value="Genomic_DNA"/>
</dbReference>
<accession>A0A0G4K257</accession>
<dbReference type="InterPro" id="IPR009420">
    <property type="entry name" value="FlhE"/>
</dbReference>
<name>A0A0G4K257_9GAMM</name>